<evidence type="ECO:0000256" key="5">
    <source>
        <dbReference type="SAM" id="Phobius"/>
    </source>
</evidence>
<feature type="domain" description="C-type lectin" evidence="6">
    <location>
        <begin position="197"/>
        <end position="318"/>
    </location>
</feature>
<keyword evidence="5" id="KW-0812">Transmembrane</keyword>
<evidence type="ECO:0000259" key="6">
    <source>
        <dbReference type="PROSITE" id="PS50041"/>
    </source>
</evidence>
<accession>A0A9D3PDF3</accession>
<dbReference type="PROSITE" id="PS00615">
    <property type="entry name" value="C_TYPE_LECTIN_1"/>
    <property type="match status" value="1"/>
</dbReference>
<dbReference type="GO" id="GO:0030246">
    <property type="term" value="F:carbohydrate binding"/>
    <property type="evidence" value="ECO:0007669"/>
    <property type="project" value="UniProtKB-KW"/>
</dbReference>
<dbReference type="CDD" id="cd03590">
    <property type="entry name" value="CLECT_DC-SIGN_like"/>
    <property type="match status" value="1"/>
</dbReference>
<feature type="region of interest" description="Disordered" evidence="4">
    <location>
        <begin position="39"/>
        <end position="70"/>
    </location>
</feature>
<dbReference type="InterPro" id="IPR050111">
    <property type="entry name" value="C-type_lectin/snaclec_domain"/>
</dbReference>
<evidence type="ECO:0000256" key="3">
    <source>
        <dbReference type="SAM" id="Coils"/>
    </source>
</evidence>
<proteinExistence type="predicted"/>
<keyword evidence="5" id="KW-0472">Membrane</keyword>
<dbReference type="PROSITE" id="PS50041">
    <property type="entry name" value="C_TYPE_LECTIN_2"/>
    <property type="match status" value="1"/>
</dbReference>
<evidence type="ECO:0000256" key="1">
    <source>
        <dbReference type="ARBA" id="ARBA00022734"/>
    </source>
</evidence>
<gene>
    <name evidence="7" type="ORF">MATL_G00229840</name>
</gene>
<evidence type="ECO:0000313" key="8">
    <source>
        <dbReference type="Proteomes" id="UP001046870"/>
    </source>
</evidence>
<comment type="caution">
    <text evidence="7">The sequence shown here is derived from an EMBL/GenBank/DDBJ whole genome shotgun (WGS) entry which is preliminary data.</text>
</comment>
<evidence type="ECO:0000256" key="2">
    <source>
        <dbReference type="ARBA" id="ARBA00023157"/>
    </source>
</evidence>
<dbReference type="InterPro" id="IPR001304">
    <property type="entry name" value="C-type_lectin-like"/>
</dbReference>
<dbReference type="Pfam" id="PF00059">
    <property type="entry name" value="Lectin_C"/>
    <property type="match status" value="1"/>
</dbReference>
<dbReference type="AlphaFoldDB" id="A0A9D3PDF3"/>
<dbReference type="InterPro" id="IPR033989">
    <property type="entry name" value="CD209-like_CTLD"/>
</dbReference>
<protein>
    <recommendedName>
        <fullName evidence="6">C-type lectin domain-containing protein</fullName>
    </recommendedName>
</protein>
<feature type="transmembrane region" description="Helical" evidence="5">
    <location>
        <begin position="88"/>
        <end position="112"/>
    </location>
</feature>
<dbReference type="InterPro" id="IPR016187">
    <property type="entry name" value="CTDL_fold"/>
</dbReference>
<keyword evidence="1" id="KW-0430">Lectin</keyword>
<dbReference type="SMART" id="SM00034">
    <property type="entry name" value="CLECT"/>
    <property type="match status" value="1"/>
</dbReference>
<sequence>MSDEVCYSTVVFANPGTAYEAKKEEETIYARVRSTATVQTVHPTGPTEKKEEEIPYADMRSEQTAPPPGTQCASIEKSRLSVPSSCRVAAVCLGLLSVLLLTAIIVLCVYSYPRLRSDIKNLTLTNHMLQADIDNLTIALGHLSKEKTEAEAERDILNQTYTMLLQYFPVESYCPVKNGTQERTCHPCLPGWIEFNSTQKCYYFSTERKNWIDSRIACKRLDADLVIIKNAEEQAFISQKIEQYGSLQWEGYWIGVTDAVTEGTWVWVDSTPMTTSFWDYTEPNDIHNEDCATTIKRKGPLRSWHDISCSNSYRWICETKALKGSN</sequence>
<feature type="coiled-coil region" evidence="3">
    <location>
        <begin position="133"/>
        <end position="160"/>
    </location>
</feature>
<organism evidence="7 8">
    <name type="scientific">Megalops atlanticus</name>
    <name type="common">Tarpon</name>
    <name type="synonym">Clupea gigantea</name>
    <dbReference type="NCBI Taxonomy" id="7932"/>
    <lineage>
        <taxon>Eukaryota</taxon>
        <taxon>Metazoa</taxon>
        <taxon>Chordata</taxon>
        <taxon>Craniata</taxon>
        <taxon>Vertebrata</taxon>
        <taxon>Euteleostomi</taxon>
        <taxon>Actinopterygii</taxon>
        <taxon>Neopterygii</taxon>
        <taxon>Teleostei</taxon>
        <taxon>Elopiformes</taxon>
        <taxon>Megalopidae</taxon>
        <taxon>Megalops</taxon>
    </lineage>
</organism>
<evidence type="ECO:0000256" key="4">
    <source>
        <dbReference type="SAM" id="MobiDB-lite"/>
    </source>
</evidence>
<keyword evidence="8" id="KW-1185">Reference proteome</keyword>
<evidence type="ECO:0000313" key="7">
    <source>
        <dbReference type="EMBL" id="KAG7457686.1"/>
    </source>
</evidence>
<dbReference type="EMBL" id="JAFDVH010000021">
    <property type="protein sequence ID" value="KAG7457686.1"/>
    <property type="molecule type" value="Genomic_DNA"/>
</dbReference>
<keyword evidence="5" id="KW-1133">Transmembrane helix</keyword>
<name>A0A9D3PDF3_MEGAT</name>
<keyword evidence="3" id="KW-0175">Coiled coil</keyword>
<reference evidence="7" key="1">
    <citation type="submission" date="2021-01" db="EMBL/GenBank/DDBJ databases">
        <authorList>
            <person name="Zahm M."/>
            <person name="Roques C."/>
            <person name="Cabau C."/>
            <person name="Klopp C."/>
            <person name="Donnadieu C."/>
            <person name="Jouanno E."/>
            <person name="Lampietro C."/>
            <person name="Louis A."/>
            <person name="Herpin A."/>
            <person name="Echchiki A."/>
            <person name="Berthelot C."/>
            <person name="Parey E."/>
            <person name="Roest-Crollius H."/>
            <person name="Braasch I."/>
            <person name="Postlethwait J."/>
            <person name="Bobe J."/>
            <person name="Montfort J."/>
            <person name="Bouchez O."/>
            <person name="Begum T."/>
            <person name="Mejri S."/>
            <person name="Adams A."/>
            <person name="Chen W.-J."/>
            <person name="Guiguen Y."/>
        </authorList>
    </citation>
    <scope>NUCLEOTIDE SEQUENCE</scope>
    <source>
        <strain evidence="7">YG-15Mar2019-1</strain>
        <tissue evidence="7">Brain</tissue>
    </source>
</reference>
<dbReference type="Gene3D" id="3.10.100.10">
    <property type="entry name" value="Mannose-Binding Protein A, subunit A"/>
    <property type="match status" value="1"/>
</dbReference>
<dbReference type="Proteomes" id="UP001046870">
    <property type="component" value="Chromosome 21"/>
</dbReference>
<dbReference type="InterPro" id="IPR018378">
    <property type="entry name" value="C-type_lectin_CS"/>
</dbReference>
<keyword evidence="2" id="KW-1015">Disulfide bond</keyword>
<dbReference type="PANTHER" id="PTHR22803">
    <property type="entry name" value="MANNOSE, PHOSPHOLIPASE, LECTIN RECEPTOR RELATED"/>
    <property type="match status" value="1"/>
</dbReference>
<dbReference type="SUPFAM" id="SSF56436">
    <property type="entry name" value="C-type lectin-like"/>
    <property type="match status" value="1"/>
</dbReference>
<dbReference type="OrthoDB" id="8950604at2759"/>
<dbReference type="InterPro" id="IPR016186">
    <property type="entry name" value="C-type_lectin-like/link_sf"/>
</dbReference>